<name>A0ABV0TYU2_9TELE</name>
<accession>A0ABV0TYU2</accession>
<comment type="caution">
    <text evidence="1">The sequence shown here is derived from an EMBL/GenBank/DDBJ whole genome shotgun (WGS) entry which is preliminary data.</text>
</comment>
<organism evidence="1 2">
    <name type="scientific">Ilyodon furcidens</name>
    <name type="common">goldbreast splitfin</name>
    <dbReference type="NCBI Taxonomy" id="33524"/>
    <lineage>
        <taxon>Eukaryota</taxon>
        <taxon>Metazoa</taxon>
        <taxon>Chordata</taxon>
        <taxon>Craniata</taxon>
        <taxon>Vertebrata</taxon>
        <taxon>Euteleostomi</taxon>
        <taxon>Actinopterygii</taxon>
        <taxon>Neopterygii</taxon>
        <taxon>Teleostei</taxon>
        <taxon>Neoteleostei</taxon>
        <taxon>Acanthomorphata</taxon>
        <taxon>Ovalentaria</taxon>
        <taxon>Atherinomorphae</taxon>
        <taxon>Cyprinodontiformes</taxon>
        <taxon>Goodeidae</taxon>
        <taxon>Ilyodon</taxon>
    </lineage>
</organism>
<keyword evidence="2" id="KW-1185">Reference proteome</keyword>
<dbReference type="Proteomes" id="UP001482620">
    <property type="component" value="Unassembled WGS sequence"/>
</dbReference>
<evidence type="ECO:0000313" key="1">
    <source>
        <dbReference type="EMBL" id="MEQ2237656.1"/>
    </source>
</evidence>
<sequence>MSEYPFLATQGVKLLSPFSITYLCQNGFLALVQNAKSNWTQSDLRFSLSTITPDSEALIRCKNHDQFSHLLLQIAVDFVGVAPRLNLVLIKVFQSTISSST</sequence>
<reference evidence="1 2" key="1">
    <citation type="submission" date="2021-06" db="EMBL/GenBank/DDBJ databases">
        <authorList>
            <person name="Palmer J.M."/>
        </authorList>
    </citation>
    <scope>NUCLEOTIDE SEQUENCE [LARGE SCALE GENOMIC DNA]</scope>
    <source>
        <strain evidence="2">if_2019</strain>
        <tissue evidence="1">Muscle</tissue>
    </source>
</reference>
<proteinExistence type="predicted"/>
<dbReference type="EMBL" id="JAHRIQ010049435">
    <property type="protein sequence ID" value="MEQ2237656.1"/>
    <property type="molecule type" value="Genomic_DNA"/>
</dbReference>
<evidence type="ECO:0000313" key="2">
    <source>
        <dbReference type="Proteomes" id="UP001482620"/>
    </source>
</evidence>
<protein>
    <submittedName>
        <fullName evidence="1">Uncharacterized protein</fullName>
    </submittedName>
</protein>
<gene>
    <name evidence="1" type="ORF">ILYODFUR_025371</name>
</gene>